<evidence type="ECO:0000313" key="1">
    <source>
        <dbReference type="EMBL" id="ARS38062.1"/>
    </source>
</evidence>
<accession>A0A1X9YZ29</accession>
<sequence length="210" mass="23283">MEFKTYRDEALYCYLSAAKPPFVQDVLSVGSSDSSGDPRKRLKQYLSKAADLSEGKNLWVMIRETPESARQFRHLQPLRIGWKYDVVANDTEGVGVDKGFVPVEAPYSPLHSDQGQASLLFQVPGLILLLRLTEDALGDADSHVTVLALQQEEEIFKEVLMGSRTPQLPTMLGDGDLFINIAVGKAQGYYDTFLLKAKSDMENPLLALTS</sequence>
<dbReference type="EMBL" id="CP021236">
    <property type="protein sequence ID" value="ARS38062.1"/>
    <property type="molecule type" value="Genomic_DNA"/>
</dbReference>
<dbReference type="RefSeq" id="WP_025603814.1">
    <property type="nucleotide sequence ID" value="NZ_CP021236.1"/>
</dbReference>
<keyword evidence="2" id="KW-1185">Reference proteome</keyword>
<name>A0A1X9YZ29_9BACT</name>
<geneLocation type="plasmid" evidence="1 2">
    <name>unnamed</name>
</geneLocation>
<dbReference type="Proteomes" id="UP000266292">
    <property type="component" value="Plasmid unnamed"/>
</dbReference>
<dbReference type="KEGG" id="pact:CA264_21170"/>
<protein>
    <submittedName>
        <fullName evidence="1">Uncharacterized protein</fullName>
    </submittedName>
</protein>
<gene>
    <name evidence="1" type="ORF">CA264_21170</name>
</gene>
<keyword evidence="1" id="KW-0614">Plasmid</keyword>
<reference evidence="2" key="1">
    <citation type="submission" date="2017-05" db="EMBL/GenBank/DDBJ databases">
        <authorList>
            <person name="Ray J."/>
            <person name="Price M."/>
            <person name="Deutschbauer A."/>
        </authorList>
    </citation>
    <scope>NUCLEOTIDE SEQUENCE [LARGE SCALE GENOMIC DNA]</scope>
    <source>
        <strain evidence="2">DSM 19842</strain>
        <plasmid evidence="2">unnamed</plasmid>
    </source>
</reference>
<evidence type="ECO:0000313" key="2">
    <source>
        <dbReference type="Proteomes" id="UP000266292"/>
    </source>
</evidence>
<proteinExistence type="predicted"/>
<dbReference type="AlphaFoldDB" id="A0A1X9YZ29"/>
<organism evidence="1 2">
    <name type="scientific">Pontibacter actiniarum</name>
    <dbReference type="NCBI Taxonomy" id="323450"/>
    <lineage>
        <taxon>Bacteria</taxon>
        <taxon>Pseudomonadati</taxon>
        <taxon>Bacteroidota</taxon>
        <taxon>Cytophagia</taxon>
        <taxon>Cytophagales</taxon>
        <taxon>Hymenobacteraceae</taxon>
        <taxon>Pontibacter</taxon>
    </lineage>
</organism>
<dbReference type="OrthoDB" id="1507241at2"/>
<dbReference type="STRING" id="709015.GCA_000472485_00041"/>